<evidence type="ECO:0000259" key="6">
    <source>
        <dbReference type="PROSITE" id="PS51352"/>
    </source>
</evidence>
<keyword evidence="3" id="KW-0560">Oxidoreductase</keyword>
<accession>A0ABX5FAV7</accession>
<reference evidence="7 8" key="2">
    <citation type="submission" date="2018-03" db="EMBL/GenBank/DDBJ databases">
        <title>The ancient ancestry and fast evolution of plastids.</title>
        <authorList>
            <person name="Moore K.R."/>
            <person name="Magnabosco C."/>
            <person name="Momper L."/>
            <person name="Gold D.A."/>
            <person name="Bosak T."/>
            <person name="Fournier G.P."/>
        </authorList>
    </citation>
    <scope>NUCLEOTIDE SEQUENCE [LARGE SCALE GENOMIC DNA]</scope>
    <source>
        <strain evidence="7 8">CCALA 015</strain>
    </source>
</reference>
<feature type="domain" description="Thioredoxin" evidence="6">
    <location>
        <begin position="23"/>
        <end position="187"/>
    </location>
</feature>
<dbReference type="PANTHER" id="PTHR42801:SF21">
    <property type="entry name" value="BCPB PROTEIN"/>
    <property type="match status" value="1"/>
</dbReference>
<dbReference type="SUPFAM" id="SSF52833">
    <property type="entry name" value="Thioredoxin-like"/>
    <property type="match status" value="1"/>
</dbReference>
<comment type="caution">
    <text evidence="7">The sequence shown here is derived from an EMBL/GenBank/DDBJ whole genome shotgun (WGS) entry which is preliminary data.</text>
</comment>
<evidence type="ECO:0000256" key="5">
    <source>
        <dbReference type="ARBA" id="ARBA00023284"/>
    </source>
</evidence>
<dbReference type="CDD" id="cd03017">
    <property type="entry name" value="PRX_BCP"/>
    <property type="match status" value="1"/>
</dbReference>
<evidence type="ECO:0000313" key="7">
    <source>
        <dbReference type="EMBL" id="PSB37887.1"/>
    </source>
</evidence>
<evidence type="ECO:0000256" key="4">
    <source>
        <dbReference type="ARBA" id="ARBA00023157"/>
    </source>
</evidence>
<dbReference type="InterPro" id="IPR050924">
    <property type="entry name" value="Peroxiredoxin_BCP/PrxQ"/>
</dbReference>
<sequence>MSTNLSQLPSDLPRPIDDGAAAHLEGSVLPSVVLHATDGGAVNLGELKDRLVIYVYPMTGRPGVPLPDGWDGIPGARGCTPQSCSFRDHFGELKELGTGVFGLSAQTTQYQREARDRLHLPFHLLSDSALLLKGALWLPTFTVAGMELFKRLTLIAEHGKIRKVFYPVFPPDRNADDVLLWLRSDAQPSAAADAPQAACP</sequence>
<proteinExistence type="predicted"/>
<protein>
    <submittedName>
        <fullName evidence="7">Peroxiredoxin</fullName>
    </submittedName>
</protein>
<evidence type="ECO:0000256" key="1">
    <source>
        <dbReference type="ARBA" id="ARBA00022559"/>
    </source>
</evidence>
<keyword evidence="2" id="KW-0049">Antioxidant</keyword>
<evidence type="ECO:0000256" key="3">
    <source>
        <dbReference type="ARBA" id="ARBA00023002"/>
    </source>
</evidence>
<dbReference type="Gene3D" id="3.40.30.10">
    <property type="entry name" value="Glutaredoxin"/>
    <property type="match status" value="1"/>
</dbReference>
<dbReference type="InterPro" id="IPR013740">
    <property type="entry name" value="Redoxin"/>
</dbReference>
<gene>
    <name evidence="7" type="ORF">C7B81_07225</name>
</gene>
<dbReference type="InterPro" id="IPR036249">
    <property type="entry name" value="Thioredoxin-like_sf"/>
</dbReference>
<name>A0ABX5FAV7_9CHRO</name>
<dbReference type="PROSITE" id="PS51352">
    <property type="entry name" value="THIOREDOXIN_2"/>
    <property type="match status" value="1"/>
</dbReference>
<reference evidence="7 8" key="1">
    <citation type="submission" date="2018-02" db="EMBL/GenBank/DDBJ databases">
        <authorList>
            <person name="Moore K."/>
            <person name="Momper L."/>
        </authorList>
    </citation>
    <scope>NUCLEOTIDE SEQUENCE [LARGE SCALE GENOMIC DNA]</scope>
    <source>
        <strain evidence="7 8">CCALA 015</strain>
    </source>
</reference>
<dbReference type="RefSeq" id="WP_106220603.1">
    <property type="nucleotide sequence ID" value="NZ_PVWP01000004.1"/>
</dbReference>
<dbReference type="PANTHER" id="PTHR42801">
    <property type="entry name" value="THIOREDOXIN-DEPENDENT PEROXIDE REDUCTASE"/>
    <property type="match status" value="1"/>
</dbReference>
<dbReference type="EMBL" id="PVWP01000004">
    <property type="protein sequence ID" value="PSB37887.1"/>
    <property type="molecule type" value="Genomic_DNA"/>
</dbReference>
<organism evidence="7 8">
    <name type="scientific">Aphanothece cf. minutissima CCALA 015</name>
    <dbReference type="NCBI Taxonomy" id="2107695"/>
    <lineage>
        <taxon>Bacteria</taxon>
        <taxon>Bacillati</taxon>
        <taxon>Cyanobacteriota</taxon>
        <taxon>Cyanophyceae</taxon>
        <taxon>Oscillatoriophycideae</taxon>
        <taxon>Chroococcales</taxon>
        <taxon>Aphanothecaceae</taxon>
        <taxon>Aphanothece</taxon>
    </lineage>
</organism>
<evidence type="ECO:0000256" key="2">
    <source>
        <dbReference type="ARBA" id="ARBA00022862"/>
    </source>
</evidence>
<keyword evidence="1" id="KW-0575">Peroxidase</keyword>
<keyword evidence="5" id="KW-0676">Redox-active center</keyword>
<dbReference type="Pfam" id="PF08534">
    <property type="entry name" value="Redoxin"/>
    <property type="match status" value="1"/>
</dbReference>
<dbReference type="Proteomes" id="UP000238218">
    <property type="component" value="Unassembled WGS sequence"/>
</dbReference>
<keyword evidence="4" id="KW-1015">Disulfide bond</keyword>
<dbReference type="InterPro" id="IPR013766">
    <property type="entry name" value="Thioredoxin_domain"/>
</dbReference>
<keyword evidence="8" id="KW-1185">Reference proteome</keyword>
<evidence type="ECO:0000313" key="8">
    <source>
        <dbReference type="Proteomes" id="UP000238218"/>
    </source>
</evidence>